<name>A0A914WG97_9BILA</name>
<sequence>MQTCMKPTISTIGCKDADAPAQVPAGPSGPAGGGPGGATDPTGKYFECVAKCAAGDGCYKKLGCALQITQADDGKINGARQKCIEANGGPNRNPDQEDCKCLAAAGVQ</sequence>
<feature type="region of interest" description="Disordered" evidence="1">
    <location>
        <begin position="15"/>
        <end position="38"/>
    </location>
</feature>
<protein>
    <submittedName>
        <fullName evidence="3">Uncharacterized protein</fullName>
    </submittedName>
</protein>
<dbReference type="WBParaSite" id="PSAMB.scaffold4016size15981.g23170.t1">
    <property type="protein sequence ID" value="PSAMB.scaffold4016size15981.g23170.t1"/>
    <property type="gene ID" value="PSAMB.scaffold4016size15981.g23170"/>
</dbReference>
<dbReference type="AlphaFoldDB" id="A0A914WG97"/>
<evidence type="ECO:0000256" key="1">
    <source>
        <dbReference type="SAM" id="MobiDB-lite"/>
    </source>
</evidence>
<evidence type="ECO:0000313" key="3">
    <source>
        <dbReference type="WBParaSite" id="PSAMB.scaffold4016size15981.g23170.t1"/>
    </source>
</evidence>
<dbReference type="Proteomes" id="UP000887566">
    <property type="component" value="Unplaced"/>
</dbReference>
<proteinExistence type="predicted"/>
<keyword evidence="2" id="KW-1185">Reference proteome</keyword>
<evidence type="ECO:0000313" key="2">
    <source>
        <dbReference type="Proteomes" id="UP000887566"/>
    </source>
</evidence>
<reference evidence="3" key="1">
    <citation type="submission" date="2022-11" db="UniProtKB">
        <authorList>
            <consortium name="WormBaseParasite"/>
        </authorList>
    </citation>
    <scope>IDENTIFICATION</scope>
</reference>
<feature type="compositionally biased region" description="Low complexity" evidence="1">
    <location>
        <begin position="19"/>
        <end position="28"/>
    </location>
</feature>
<accession>A0A914WG97</accession>
<organism evidence="2 3">
    <name type="scientific">Plectus sambesii</name>
    <dbReference type="NCBI Taxonomy" id="2011161"/>
    <lineage>
        <taxon>Eukaryota</taxon>
        <taxon>Metazoa</taxon>
        <taxon>Ecdysozoa</taxon>
        <taxon>Nematoda</taxon>
        <taxon>Chromadorea</taxon>
        <taxon>Plectida</taxon>
        <taxon>Plectina</taxon>
        <taxon>Plectoidea</taxon>
        <taxon>Plectidae</taxon>
        <taxon>Plectus</taxon>
    </lineage>
</organism>